<reference evidence="8 9" key="1">
    <citation type="submission" date="2018-04" db="EMBL/GenBank/DDBJ databases">
        <title>Genomic Encyclopedia of Type Strains, Phase IV (KMG-IV): sequencing the most valuable type-strain genomes for metagenomic binning, comparative biology and taxonomic classification.</title>
        <authorList>
            <person name="Goeker M."/>
        </authorList>
    </citation>
    <scope>NUCLEOTIDE SEQUENCE [LARGE SCALE GENOMIC DNA]</scope>
    <source>
        <strain evidence="8 9">DSM 7138</strain>
    </source>
</reference>
<evidence type="ECO:0000313" key="9">
    <source>
        <dbReference type="Proteomes" id="UP000241247"/>
    </source>
</evidence>
<feature type="domain" description="Nudix hydrolase" evidence="7">
    <location>
        <begin position="8"/>
        <end position="193"/>
    </location>
</feature>
<evidence type="ECO:0000313" key="8">
    <source>
        <dbReference type="EMBL" id="PTM98890.1"/>
    </source>
</evidence>
<dbReference type="GO" id="GO:0016818">
    <property type="term" value="F:hydrolase activity, acting on acid anhydrides, in phosphorus-containing anhydrides"/>
    <property type="evidence" value="ECO:0007669"/>
    <property type="project" value="InterPro"/>
</dbReference>
<dbReference type="AlphaFoldDB" id="A0A2T5BIT8"/>
<comment type="cofactor">
    <cofactor evidence="1">
        <name>Mn(2+)</name>
        <dbReference type="ChEBI" id="CHEBI:29035"/>
    </cofactor>
</comment>
<dbReference type="SUPFAM" id="SSF55811">
    <property type="entry name" value="Nudix"/>
    <property type="match status" value="1"/>
</dbReference>
<keyword evidence="6" id="KW-0464">Manganese</keyword>
<accession>A0A2T5BIT8</accession>
<evidence type="ECO:0000256" key="3">
    <source>
        <dbReference type="ARBA" id="ARBA00022723"/>
    </source>
</evidence>
<comment type="caution">
    <text evidence="8">The sequence shown here is derived from an EMBL/GenBank/DDBJ whole genome shotgun (WGS) entry which is preliminary data.</text>
</comment>
<dbReference type="Proteomes" id="UP000241247">
    <property type="component" value="Unassembled WGS sequence"/>
</dbReference>
<comment type="cofactor">
    <cofactor evidence="2">
        <name>Mg(2+)</name>
        <dbReference type="ChEBI" id="CHEBI:18420"/>
    </cofactor>
</comment>
<evidence type="ECO:0000259" key="7">
    <source>
        <dbReference type="PROSITE" id="PS51462"/>
    </source>
</evidence>
<gene>
    <name evidence="8" type="ORF">C7449_101556</name>
</gene>
<dbReference type="GO" id="GO:0046872">
    <property type="term" value="F:metal ion binding"/>
    <property type="evidence" value="ECO:0007669"/>
    <property type="project" value="UniProtKB-KW"/>
</dbReference>
<dbReference type="OrthoDB" id="9805905at2"/>
<evidence type="ECO:0000256" key="4">
    <source>
        <dbReference type="ARBA" id="ARBA00022801"/>
    </source>
</evidence>
<organism evidence="8 9">
    <name type="scientific">Mycoplana dimorpha</name>
    <dbReference type="NCBI Taxonomy" id="28320"/>
    <lineage>
        <taxon>Bacteria</taxon>
        <taxon>Pseudomonadati</taxon>
        <taxon>Pseudomonadota</taxon>
        <taxon>Alphaproteobacteria</taxon>
        <taxon>Hyphomicrobiales</taxon>
        <taxon>Rhizobiaceae</taxon>
        <taxon>Mycoplana</taxon>
    </lineage>
</organism>
<protein>
    <recommendedName>
        <fullName evidence="7">Nudix hydrolase domain-containing protein</fullName>
    </recommendedName>
</protein>
<keyword evidence="5" id="KW-0460">Magnesium</keyword>
<evidence type="ECO:0000256" key="1">
    <source>
        <dbReference type="ARBA" id="ARBA00001936"/>
    </source>
</evidence>
<dbReference type="InterPro" id="IPR000086">
    <property type="entry name" value="NUDIX_hydrolase_dom"/>
</dbReference>
<keyword evidence="3" id="KW-0479">Metal-binding</keyword>
<dbReference type="CDD" id="cd18870">
    <property type="entry name" value="NUDIX_AcylCoAdiphos_Nudt19"/>
    <property type="match status" value="1"/>
</dbReference>
<dbReference type="PANTHER" id="PTHR12318:SF0">
    <property type="entry name" value="ACYL-COENZYME A DIPHOSPHATASE NUDT19"/>
    <property type="match status" value="1"/>
</dbReference>
<dbReference type="Gene3D" id="3.90.79.10">
    <property type="entry name" value="Nucleoside Triphosphate Pyrophosphohydrolase"/>
    <property type="match status" value="2"/>
</dbReference>
<dbReference type="PANTHER" id="PTHR12318">
    <property type="entry name" value="TESTOSTERONE-REGULATED PROTEIN RP2"/>
    <property type="match status" value="1"/>
</dbReference>
<dbReference type="InterPro" id="IPR015797">
    <property type="entry name" value="NUDIX_hydrolase-like_dom_sf"/>
</dbReference>
<proteinExistence type="predicted"/>
<evidence type="ECO:0000256" key="5">
    <source>
        <dbReference type="ARBA" id="ARBA00022842"/>
    </source>
</evidence>
<dbReference type="InterPro" id="IPR039121">
    <property type="entry name" value="NUDT19"/>
</dbReference>
<sequence length="222" mass="24492">MNRPGPLRPVDAASVVLIDRRAGAFRVLMGKRSSRHVFMPEVYVFPGGRRDRSDSRVPVAAPLHQAAAEWLMRKTPSRTSEATVRGLGVAALRELHEEAGLAVGAAADNAAGGLPFRPDLSGLRFFARAITPPGQTRRFDTRFFALFADEARIDPDATQDSHELSDLQWIDPFGTSDLEMPIITVRVLEELGNRLRQDPSLPFGTQAALFSTRNGQIFRDML</sequence>
<keyword evidence="4" id="KW-0378">Hydrolase</keyword>
<dbReference type="EMBL" id="PZZZ01000001">
    <property type="protein sequence ID" value="PTM98890.1"/>
    <property type="molecule type" value="Genomic_DNA"/>
</dbReference>
<keyword evidence="9" id="KW-1185">Reference proteome</keyword>
<dbReference type="PROSITE" id="PS51462">
    <property type="entry name" value="NUDIX"/>
    <property type="match status" value="1"/>
</dbReference>
<evidence type="ECO:0000256" key="2">
    <source>
        <dbReference type="ARBA" id="ARBA00001946"/>
    </source>
</evidence>
<name>A0A2T5BIT8_MYCDI</name>
<evidence type="ECO:0000256" key="6">
    <source>
        <dbReference type="ARBA" id="ARBA00023211"/>
    </source>
</evidence>